<accession>H0R4C7</accession>
<proteinExistence type="predicted"/>
<dbReference type="AlphaFoldDB" id="H0R4C7"/>
<dbReference type="Proteomes" id="UP000035034">
    <property type="component" value="Unassembled WGS sequence"/>
</dbReference>
<dbReference type="EMBL" id="BAEH01000096">
    <property type="protein sequence ID" value="GAB19928.1"/>
    <property type="molecule type" value="Genomic_DNA"/>
</dbReference>
<protein>
    <submittedName>
        <fullName evidence="1">Putative transposase</fullName>
    </submittedName>
</protein>
<evidence type="ECO:0000313" key="2">
    <source>
        <dbReference type="Proteomes" id="UP000035034"/>
    </source>
</evidence>
<dbReference type="SUPFAM" id="SSF46689">
    <property type="entry name" value="Homeodomain-like"/>
    <property type="match status" value="1"/>
</dbReference>
<name>H0R4C7_9ACTN</name>
<dbReference type="InterPro" id="IPR009057">
    <property type="entry name" value="Homeodomain-like_sf"/>
</dbReference>
<evidence type="ECO:0000313" key="1">
    <source>
        <dbReference type="EMBL" id="GAB19928.1"/>
    </source>
</evidence>
<comment type="caution">
    <text evidence="1">The sequence shown here is derived from an EMBL/GenBank/DDBJ whole genome shotgun (WGS) entry which is preliminary data.</text>
</comment>
<dbReference type="STRING" id="1077974.GOEFS_096_01050"/>
<gene>
    <name evidence="1" type="ORF">GOEFS_096_01050</name>
</gene>
<reference evidence="1 2" key="1">
    <citation type="submission" date="2011-12" db="EMBL/GenBank/DDBJ databases">
        <title>Whole genome shotgun sequence of Gordonia effusa NBRC 100432.</title>
        <authorList>
            <person name="Yoshida I."/>
            <person name="Takarada H."/>
            <person name="Hosoyama A."/>
            <person name="Tsuchikane K."/>
            <person name="Katsumata H."/>
            <person name="Yamazaki S."/>
            <person name="Fujita N."/>
        </authorList>
    </citation>
    <scope>NUCLEOTIDE SEQUENCE [LARGE SCALE GENOMIC DNA]</scope>
    <source>
        <strain evidence="1 2">NBRC 100432</strain>
    </source>
</reference>
<organism evidence="1 2">
    <name type="scientific">Gordonia effusa NBRC 100432</name>
    <dbReference type="NCBI Taxonomy" id="1077974"/>
    <lineage>
        <taxon>Bacteria</taxon>
        <taxon>Bacillati</taxon>
        <taxon>Actinomycetota</taxon>
        <taxon>Actinomycetes</taxon>
        <taxon>Mycobacteriales</taxon>
        <taxon>Gordoniaceae</taxon>
        <taxon>Gordonia</taxon>
    </lineage>
</organism>
<keyword evidence="2" id="KW-1185">Reference proteome</keyword>
<sequence>MCDAYPPEPLRRWRRKAQIDGGQCEGVAGAERAEIRRAEKENIELRPTNELLKAARVLAELDRTTAI</sequence>